<feature type="signal peptide" evidence="1">
    <location>
        <begin position="1"/>
        <end position="18"/>
    </location>
</feature>
<protein>
    <recommendedName>
        <fullName evidence="2">Cyanovirin-N domain-containing protein</fullName>
    </recommendedName>
</protein>
<comment type="caution">
    <text evidence="3">The sequence shown here is derived from an EMBL/GenBank/DDBJ whole genome shotgun (WGS) entry which is preliminary data.</text>
</comment>
<dbReference type="EMBL" id="JEMN01001583">
    <property type="protein sequence ID" value="KXH32412.1"/>
    <property type="molecule type" value="Genomic_DNA"/>
</dbReference>
<proteinExistence type="predicted"/>
<dbReference type="Gene3D" id="2.30.60.10">
    <property type="entry name" value="Cyanovirin-N"/>
    <property type="match status" value="1"/>
</dbReference>
<dbReference type="SUPFAM" id="SSF51322">
    <property type="entry name" value="Cyanovirin-N"/>
    <property type="match status" value="1"/>
</dbReference>
<name>A0A135S917_9PEZI</name>
<evidence type="ECO:0000259" key="2">
    <source>
        <dbReference type="Pfam" id="PF08881"/>
    </source>
</evidence>
<evidence type="ECO:0000256" key="1">
    <source>
        <dbReference type="SAM" id="SignalP"/>
    </source>
</evidence>
<feature type="chain" id="PRO_5007801942" description="Cyanovirin-N domain-containing protein" evidence="1">
    <location>
        <begin position="19"/>
        <end position="106"/>
    </location>
</feature>
<dbReference type="Pfam" id="PF08881">
    <property type="entry name" value="CVNH"/>
    <property type="match status" value="1"/>
</dbReference>
<keyword evidence="4" id="KW-1185">Reference proteome</keyword>
<dbReference type="InterPro" id="IPR011058">
    <property type="entry name" value="Cyanovirin-N"/>
</dbReference>
<dbReference type="Proteomes" id="UP000070054">
    <property type="component" value="Unassembled WGS sequence"/>
</dbReference>
<gene>
    <name evidence="3" type="ORF">CNYM01_12868</name>
</gene>
<dbReference type="OrthoDB" id="2947935at2759"/>
<evidence type="ECO:0000313" key="4">
    <source>
        <dbReference type="Proteomes" id="UP000070054"/>
    </source>
</evidence>
<dbReference type="InterPro" id="IPR036673">
    <property type="entry name" value="Cyanovirin-N_sf"/>
</dbReference>
<sequence length="106" mass="11746">MKVSKIIARLALVGFAAAARPDCPEQSDCMQKDCINFDLNKEVTSVDDRRKSSVLTANCPNRKKGAKEGERVATTLDLSNCIANTAGTLYWLKKLSHFHVQMLTVF</sequence>
<evidence type="ECO:0000313" key="3">
    <source>
        <dbReference type="EMBL" id="KXH32412.1"/>
    </source>
</evidence>
<reference evidence="3 4" key="1">
    <citation type="submission" date="2014-02" db="EMBL/GenBank/DDBJ databases">
        <title>The genome sequence of Colletotrichum nymphaeae SA-01.</title>
        <authorList>
            <person name="Baroncelli R."/>
            <person name="Thon M.R."/>
        </authorList>
    </citation>
    <scope>NUCLEOTIDE SEQUENCE [LARGE SCALE GENOMIC DNA]</scope>
    <source>
        <strain evidence="3 4">SA-01</strain>
    </source>
</reference>
<dbReference type="AlphaFoldDB" id="A0A135S917"/>
<feature type="domain" description="Cyanovirin-N" evidence="2">
    <location>
        <begin position="45"/>
        <end position="98"/>
    </location>
</feature>
<keyword evidence="1" id="KW-0732">Signal</keyword>
<accession>A0A135S917</accession>
<organism evidence="3 4">
    <name type="scientific">Colletotrichum nymphaeae SA-01</name>
    <dbReference type="NCBI Taxonomy" id="1460502"/>
    <lineage>
        <taxon>Eukaryota</taxon>
        <taxon>Fungi</taxon>
        <taxon>Dikarya</taxon>
        <taxon>Ascomycota</taxon>
        <taxon>Pezizomycotina</taxon>
        <taxon>Sordariomycetes</taxon>
        <taxon>Hypocreomycetidae</taxon>
        <taxon>Glomerellales</taxon>
        <taxon>Glomerellaceae</taxon>
        <taxon>Colletotrichum</taxon>
        <taxon>Colletotrichum acutatum species complex</taxon>
    </lineage>
</organism>